<dbReference type="Proteomes" id="UP001597525">
    <property type="component" value="Unassembled WGS sequence"/>
</dbReference>
<dbReference type="PANTHER" id="PTHR42732:SF1">
    <property type="entry name" value="BETA-MANNOSIDASE"/>
    <property type="match status" value="1"/>
</dbReference>
<dbReference type="Pfam" id="PF00703">
    <property type="entry name" value="Glyco_hydro_2"/>
    <property type="match status" value="1"/>
</dbReference>
<evidence type="ECO:0000256" key="3">
    <source>
        <dbReference type="ARBA" id="ARBA00023295"/>
    </source>
</evidence>
<dbReference type="SUPFAM" id="SSF51445">
    <property type="entry name" value="(Trans)glycosidases"/>
    <property type="match status" value="1"/>
</dbReference>
<protein>
    <submittedName>
        <fullName evidence="7">Sugar-binding domain-containing protein</fullName>
    </submittedName>
</protein>
<dbReference type="RefSeq" id="WP_320184705.1">
    <property type="nucleotide sequence ID" value="NZ_CP138332.1"/>
</dbReference>
<dbReference type="EMBL" id="JBHUPB010000001">
    <property type="protein sequence ID" value="MFD2965825.1"/>
    <property type="molecule type" value="Genomic_DNA"/>
</dbReference>
<evidence type="ECO:0000256" key="2">
    <source>
        <dbReference type="ARBA" id="ARBA00022801"/>
    </source>
</evidence>
<evidence type="ECO:0000259" key="4">
    <source>
        <dbReference type="Pfam" id="PF00703"/>
    </source>
</evidence>
<proteinExistence type="inferred from homology"/>
<dbReference type="InterPro" id="IPR006103">
    <property type="entry name" value="Glyco_hydro_2_cat"/>
</dbReference>
<dbReference type="PANTHER" id="PTHR42732">
    <property type="entry name" value="BETA-GALACTOSIDASE"/>
    <property type="match status" value="1"/>
</dbReference>
<reference evidence="8" key="1">
    <citation type="journal article" date="2019" name="Int. J. Syst. Evol. Microbiol.">
        <title>The Global Catalogue of Microorganisms (GCM) 10K type strain sequencing project: providing services to taxonomists for standard genome sequencing and annotation.</title>
        <authorList>
            <consortium name="The Broad Institute Genomics Platform"/>
            <consortium name="The Broad Institute Genome Sequencing Center for Infectious Disease"/>
            <person name="Wu L."/>
            <person name="Ma J."/>
        </authorList>
    </citation>
    <scope>NUCLEOTIDE SEQUENCE [LARGE SCALE GENOMIC DNA]</scope>
    <source>
        <strain evidence="8">KCTC 22814</strain>
    </source>
</reference>
<dbReference type="InterPro" id="IPR006104">
    <property type="entry name" value="Glyco_hydro_2_N"/>
</dbReference>
<sequence length="910" mass="104580">MNAILPHFITCIYTFLLCLGPLLSRSQTIERDLSGSWGFQTDLMDFRRGSLSPRYNHKLQDSIMLPGITDDYQIGYRSPYRHIDRLTRKYEYMGPAWYQRDIEIPAEWEGKQIFLYFERTHWLSSIYVDTKEVSKIDYISVPHNHDLTPYLQPGKTHRITVCIDNRFQYDTHKWNHAHSEFTQINWNGILGDIKMLAVDPVYINDLQVYPQLADKSIRVKLQLNNTLAKKAQTRATFHIAGEGINIEKAVQLSSGDSSFTLETTIPLGPDMKTWDEFNPHLYTINCALQTNLEGKDYEHSRETTFGMREVKQGKNHILLNGRPIHLRGNVENAVFPKTGHAPLDDASWERIMVLMKTYGLNHLRFHSWCPPKAAFRMADKHGIYLEVEMPMWGKDAEPEEKRFAFFRREIQAILQEYGNHPSFILYCNGNEITGNFDFIEELTAQGRKLDPRHLYSGSTARTRVPSDQYYVSQQTNKGPVKVYEGLPSTNWDRNNESDVDVPVISHESGQRCIYPNFQEIEKYANSPVEARNFELFQEMLERNGMLDQADQFFKASGALTVLEYKAVIEALLRSSKSAGFQLLSLNDFPGQGYAPVGILDPFWDSKGLISAEKFREFCAPTVALLRYEKSAYFEHEPFTAQAEVYNYSASAIRRVRPRWWISDEKGNILRKGSLKMHSIARDSVSALGEFSVSLGGLAKTQKLTVHLAINEQVKNSWNIWVYPPPSPIMESTAEVLYTKHYDAAAQRHLAEGKTVILTPSPNQVKGRKSVFHNHFWNPIMFAWPPMTIGCLIHHESPLFKEFNTSYHSDWQWWDILNHAKVIEMQGAPEALRPFIQVIDSYDNNQKLGIGFEAKVNGGKLLLLAVDTEKDIDNRPATRQLMQSIDAYVKGQQFAPKVEVDESFINSFLSK</sequence>
<dbReference type="InterPro" id="IPR013783">
    <property type="entry name" value="Ig-like_fold"/>
</dbReference>
<dbReference type="Gene3D" id="2.60.120.260">
    <property type="entry name" value="Galactose-binding domain-like"/>
    <property type="match status" value="1"/>
</dbReference>
<dbReference type="InterPro" id="IPR008979">
    <property type="entry name" value="Galactose-bd-like_sf"/>
</dbReference>
<dbReference type="InterPro" id="IPR036156">
    <property type="entry name" value="Beta-gal/glucu_dom_sf"/>
</dbReference>
<keyword evidence="8" id="KW-1185">Reference proteome</keyword>
<dbReference type="InterPro" id="IPR006102">
    <property type="entry name" value="Ig-like_GH2"/>
</dbReference>
<dbReference type="InterPro" id="IPR051913">
    <property type="entry name" value="GH2_Domain-Containing"/>
</dbReference>
<name>A0ABW6BAY6_9SPHI</name>
<comment type="caution">
    <text evidence="7">The sequence shown here is derived from an EMBL/GenBank/DDBJ whole genome shotgun (WGS) entry which is preliminary data.</text>
</comment>
<dbReference type="Pfam" id="PF02836">
    <property type="entry name" value="Glyco_hydro_2_C"/>
    <property type="match status" value="1"/>
</dbReference>
<dbReference type="SUPFAM" id="SSF49303">
    <property type="entry name" value="beta-Galactosidase/glucuronidase domain"/>
    <property type="match status" value="1"/>
</dbReference>
<evidence type="ECO:0000313" key="8">
    <source>
        <dbReference type="Proteomes" id="UP001597525"/>
    </source>
</evidence>
<feature type="domain" description="Glycosyl hydrolases family 2 sugar binding" evidence="6">
    <location>
        <begin position="92"/>
        <end position="170"/>
    </location>
</feature>
<dbReference type="SUPFAM" id="SSF49785">
    <property type="entry name" value="Galactose-binding domain-like"/>
    <property type="match status" value="1"/>
</dbReference>
<dbReference type="InterPro" id="IPR017853">
    <property type="entry name" value="GH"/>
</dbReference>
<evidence type="ECO:0000256" key="1">
    <source>
        <dbReference type="ARBA" id="ARBA00007401"/>
    </source>
</evidence>
<organism evidence="7 8">
    <name type="scientific">Sphingobacterium bambusae</name>
    <dbReference type="NCBI Taxonomy" id="662858"/>
    <lineage>
        <taxon>Bacteria</taxon>
        <taxon>Pseudomonadati</taxon>
        <taxon>Bacteroidota</taxon>
        <taxon>Sphingobacteriia</taxon>
        <taxon>Sphingobacteriales</taxon>
        <taxon>Sphingobacteriaceae</taxon>
        <taxon>Sphingobacterium</taxon>
    </lineage>
</organism>
<evidence type="ECO:0000313" key="7">
    <source>
        <dbReference type="EMBL" id="MFD2965825.1"/>
    </source>
</evidence>
<dbReference type="Gene3D" id="2.60.40.10">
    <property type="entry name" value="Immunoglobulins"/>
    <property type="match status" value="1"/>
</dbReference>
<keyword evidence="2" id="KW-0378">Hydrolase</keyword>
<feature type="domain" description="Glycoside hydrolase family 2 immunoglobulin-like beta-sandwich" evidence="4">
    <location>
        <begin position="201"/>
        <end position="308"/>
    </location>
</feature>
<comment type="similarity">
    <text evidence="1">Belongs to the glycosyl hydrolase 2 family.</text>
</comment>
<evidence type="ECO:0000259" key="5">
    <source>
        <dbReference type="Pfam" id="PF02836"/>
    </source>
</evidence>
<dbReference type="Pfam" id="PF02837">
    <property type="entry name" value="Glyco_hydro_2_N"/>
    <property type="match status" value="1"/>
</dbReference>
<accession>A0ABW6BAY6</accession>
<gene>
    <name evidence="7" type="ORF">ACFS7Y_00370</name>
</gene>
<evidence type="ECO:0000259" key="6">
    <source>
        <dbReference type="Pfam" id="PF02837"/>
    </source>
</evidence>
<dbReference type="Gene3D" id="3.20.20.80">
    <property type="entry name" value="Glycosidases"/>
    <property type="match status" value="1"/>
</dbReference>
<feature type="domain" description="Glycoside hydrolase family 2 catalytic" evidence="5">
    <location>
        <begin position="314"/>
        <end position="454"/>
    </location>
</feature>
<keyword evidence="3" id="KW-0326">Glycosidase</keyword>